<gene>
    <name evidence="4" type="ORF">K5I21_20765</name>
</gene>
<dbReference type="NCBIfam" id="NF037995">
    <property type="entry name" value="TRAP_S1"/>
    <property type="match status" value="1"/>
</dbReference>
<dbReference type="Gene3D" id="3.40.190.170">
    <property type="entry name" value="Bacterial extracellular solute-binding protein, family 7"/>
    <property type="match status" value="1"/>
</dbReference>
<dbReference type="GO" id="GO:0055085">
    <property type="term" value="P:transmembrane transport"/>
    <property type="evidence" value="ECO:0007669"/>
    <property type="project" value="InterPro"/>
</dbReference>
<feature type="signal peptide" evidence="3">
    <location>
        <begin position="1"/>
        <end position="24"/>
    </location>
</feature>
<evidence type="ECO:0000256" key="2">
    <source>
        <dbReference type="SAM" id="MobiDB-lite"/>
    </source>
</evidence>
<evidence type="ECO:0000256" key="1">
    <source>
        <dbReference type="ARBA" id="ARBA00022729"/>
    </source>
</evidence>
<sequence>MRKMKKAAALFMAAAMAASLSACGGGSSTGTTTAPTQAPAAEGSEAEGGASADVDTSSFEGLDDVELIGADNTSKGAAGQLFGELVAAKVDEITGGKLTIDYHPNSELGDDGDILRQMQSNDIQIVVCQTAPLVSFVPEAAVFDLPMVFSKYDGDTIDGVLNGDSAFRTELSSAFDAAGFHYLGILQNATYRLTTANKELNTLADFKALQIRTMNNSNHMAFWTAIGAEPTPLAWSEVYFALQSGTIDAQENAADTCVGANLNEVQKVLACTNHILYANQMTINKEAYDSLDPAYQAALNQAVTEALAELRPQLSEIDEQNKQTLVDKGMTLIEYDNAFYDEILNLDTVKKLYSDIDSQVNGLGATLQEALESASK</sequence>
<evidence type="ECO:0000313" key="4">
    <source>
        <dbReference type="EMBL" id="MCK0088254.1"/>
    </source>
</evidence>
<accession>A0AAW5F8S1</accession>
<dbReference type="EMBL" id="JAINVB010000001">
    <property type="protein sequence ID" value="MCK0088254.1"/>
    <property type="molecule type" value="Genomic_DNA"/>
</dbReference>
<feature type="chain" id="PRO_5043319099" evidence="3">
    <location>
        <begin position="25"/>
        <end position="376"/>
    </location>
</feature>
<dbReference type="InterPro" id="IPR038404">
    <property type="entry name" value="TRAP_DctP_sf"/>
</dbReference>
<keyword evidence="1 3" id="KW-0732">Signal</keyword>
<organism evidence="4 5">
    <name type="scientific">Clostridium symbiosum</name>
    <name type="common">Bacteroides symbiosus</name>
    <dbReference type="NCBI Taxonomy" id="1512"/>
    <lineage>
        <taxon>Bacteria</taxon>
        <taxon>Bacillati</taxon>
        <taxon>Bacillota</taxon>
        <taxon>Clostridia</taxon>
        <taxon>Lachnospirales</taxon>
        <taxon>Lachnospiraceae</taxon>
        <taxon>Otoolea</taxon>
    </lineage>
</organism>
<feature type="region of interest" description="Disordered" evidence="2">
    <location>
        <begin position="24"/>
        <end position="55"/>
    </location>
</feature>
<dbReference type="PANTHER" id="PTHR33376:SF4">
    <property type="entry name" value="SIALIC ACID-BINDING PERIPLASMIC PROTEIN SIAP"/>
    <property type="match status" value="1"/>
</dbReference>
<dbReference type="Pfam" id="PF03480">
    <property type="entry name" value="DctP"/>
    <property type="match status" value="1"/>
</dbReference>
<dbReference type="RefSeq" id="WP_003504751.1">
    <property type="nucleotide sequence ID" value="NZ_BAABZD010000006.1"/>
</dbReference>
<name>A0AAW5F8S1_CLOSY</name>
<reference evidence="4" key="1">
    <citation type="journal article" date="2022" name="Cell Host Microbe">
        <title>Colonization of the live biotherapeutic product VE303 and modulation of the microbiota and metabolites in healthy volunteers.</title>
        <authorList>
            <person name="Dsouza M."/>
            <person name="Menon R."/>
            <person name="Crossette E."/>
            <person name="Bhattarai S.K."/>
            <person name="Schneider J."/>
            <person name="Kim Y.G."/>
            <person name="Reddy S."/>
            <person name="Caballero S."/>
            <person name="Felix C."/>
            <person name="Cornacchione L."/>
            <person name="Hendrickson J."/>
            <person name="Watson A.R."/>
            <person name="Minot S.S."/>
            <person name="Greenfield N."/>
            <person name="Schopf L."/>
            <person name="Szabady R."/>
            <person name="Patarroyo J."/>
            <person name="Smith W."/>
            <person name="Harrison P."/>
            <person name="Kuijper E.J."/>
            <person name="Kelly C.P."/>
            <person name="Olle B."/>
            <person name="Bobilev D."/>
            <person name="Silber J.L."/>
            <person name="Bucci V."/>
            <person name="Roberts B."/>
            <person name="Faith J."/>
            <person name="Norman J.M."/>
        </authorList>
    </citation>
    <scope>NUCLEOTIDE SEQUENCE</scope>
    <source>
        <strain evidence="4">VE303-04</strain>
    </source>
</reference>
<dbReference type="AlphaFoldDB" id="A0AAW5F8S1"/>
<dbReference type="Proteomes" id="UP001203136">
    <property type="component" value="Unassembled WGS sequence"/>
</dbReference>
<dbReference type="PROSITE" id="PS51257">
    <property type="entry name" value="PROKAR_LIPOPROTEIN"/>
    <property type="match status" value="1"/>
</dbReference>
<comment type="caution">
    <text evidence="4">The sequence shown here is derived from an EMBL/GenBank/DDBJ whole genome shotgun (WGS) entry which is preliminary data.</text>
</comment>
<proteinExistence type="predicted"/>
<dbReference type="CDD" id="cd13603">
    <property type="entry name" value="PBP2_TRAP_Siap_TeaA_like"/>
    <property type="match status" value="1"/>
</dbReference>
<evidence type="ECO:0000313" key="5">
    <source>
        <dbReference type="Proteomes" id="UP001203136"/>
    </source>
</evidence>
<dbReference type="InterPro" id="IPR018389">
    <property type="entry name" value="DctP_fam"/>
</dbReference>
<feature type="compositionally biased region" description="Low complexity" evidence="2">
    <location>
        <begin position="29"/>
        <end position="52"/>
    </location>
</feature>
<dbReference type="PANTHER" id="PTHR33376">
    <property type="match status" value="1"/>
</dbReference>
<protein>
    <submittedName>
        <fullName evidence="4">TRAP transporter substrate-binding protein</fullName>
    </submittedName>
</protein>
<evidence type="ECO:0000256" key="3">
    <source>
        <dbReference type="SAM" id="SignalP"/>
    </source>
</evidence>